<accession>A0AAN8LCH2</accession>
<dbReference type="EMBL" id="JAGTTL010000022">
    <property type="protein sequence ID" value="KAK6305667.1"/>
    <property type="molecule type" value="Genomic_DNA"/>
</dbReference>
<evidence type="ECO:0000313" key="1">
    <source>
        <dbReference type="EMBL" id="KAK6305667.1"/>
    </source>
</evidence>
<name>A0AAN8LCH2_9TELE</name>
<dbReference type="Proteomes" id="UP001356427">
    <property type="component" value="Unassembled WGS sequence"/>
</dbReference>
<protein>
    <submittedName>
        <fullName evidence="1">Uncharacterized protein</fullName>
    </submittedName>
</protein>
<proteinExistence type="predicted"/>
<reference evidence="1 2" key="1">
    <citation type="submission" date="2021-04" db="EMBL/GenBank/DDBJ databases">
        <authorList>
            <person name="De Guttry C."/>
            <person name="Zahm M."/>
            <person name="Klopp C."/>
            <person name="Cabau C."/>
            <person name="Louis A."/>
            <person name="Berthelot C."/>
            <person name="Parey E."/>
            <person name="Roest Crollius H."/>
            <person name="Montfort J."/>
            <person name="Robinson-Rechavi M."/>
            <person name="Bucao C."/>
            <person name="Bouchez O."/>
            <person name="Gislard M."/>
            <person name="Lluch J."/>
            <person name="Milhes M."/>
            <person name="Lampietro C."/>
            <person name="Lopez Roques C."/>
            <person name="Donnadieu C."/>
            <person name="Braasch I."/>
            <person name="Desvignes T."/>
            <person name="Postlethwait J."/>
            <person name="Bobe J."/>
            <person name="Wedekind C."/>
            <person name="Guiguen Y."/>
        </authorList>
    </citation>
    <scope>NUCLEOTIDE SEQUENCE [LARGE SCALE GENOMIC DNA]</scope>
    <source>
        <strain evidence="1">Cs_M1</strain>
        <tissue evidence="1">Blood</tissue>
    </source>
</reference>
<comment type="caution">
    <text evidence="1">The sequence shown here is derived from an EMBL/GenBank/DDBJ whole genome shotgun (WGS) entry which is preliminary data.</text>
</comment>
<keyword evidence="2" id="KW-1185">Reference proteome</keyword>
<sequence>MVVLLEGSPISTEELQSSVRVTIMFLVTSLTKALLPRLLSLARWPALGRVLVVPNLFHLRTMEATVFLGTFNAADIFWYPSPDLCLDKILSELYGKFC</sequence>
<gene>
    <name evidence="1" type="ORF">J4Q44_G00244470</name>
</gene>
<dbReference type="AlphaFoldDB" id="A0AAN8LCH2"/>
<evidence type="ECO:0000313" key="2">
    <source>
        <dbReference type="Proteomes" id="UP001356427"/>
    </source>
</evidence>
<organism evidence="1 2">
    <name type="scientific">Coregonus suidteri</name>
    <dbReference type="NCBI Taxonomy" id="861788"/>
    <lineage>
        <taxon>Eukaryota</taxon>
        <taxon>Metazoa</taxon>
        <taxon>Chordata</taxon>
        <taxon>Craniata</taxon>
        <taxon>Vertebrata</taxon>
        <taxon>Euteleostomi</taxon>
        <taxon>Actinopterygii</taxon>
        <taxon>Neopterygii</taxon>
        <taxon>Teleostei</taxon>
        <taxon>Protacanthopterygii</taxon>
        <taxon>Salmoniformes</taxon>
        <taxon>Salmonidae</taxon>
        <taxon>Coregoninae</taxon>
        <taxon>Coregonus</taxon>
    </lineage>
</organism>